<dbReference type="SUPFAM" id="SSF52743">
    <property type="entry name" value="Subtilisin-like"/>
    <property type="match status" value="1"/>
</dbReference>
<evidence type="ECO:0000256" key="11">
    <source>
        <dbReference type="SAM" id="MobiDB-lite"/>
    </source>
</evidence>
<dbReference type="InterPro" id="IPR010259">
    <property type="entry name" value="S8pro/Inhibitor_I9"/>
</dbReference>
<dbReference type="InterPro" id="IPR000209">
    <property type="entry name" value="Peptidase_S8/S53_dom"/>
</dbReference>
<evidence type="ECO:0000313" key="18">
    <source>
        <dbReference type="Proteomes" id="UP001321804"/>
    </source>
</evidence>
<dbReference type="EMBL" id="AP026801">
    <property type="protein sequence ID" value="BDR55692.1"/>
    <property type="molecule type" value="Genomic_DNA"/>
</dbReference>
<evidence type="ECO:0000256" key="2">
    <source>
        <dbReference type="ARBA" id="ARBA00022525"/>
    </source>
</evidence>
<keyword evidence="6 9" id="KW-0378">Hydrolase</keyword>
<evidence type="ECO:0000256" key="5">
    <source>
        <dbReference type="ARBA" id="ARBA00022737"/>
    </source>
</evidence>
<evidence type="ECO:0000259" key="15">
    <source>
        <dbReference type="Pfam" id="PF05922"/>
    </source>
</evidence>
<evidence type="ECO:0000256" key="10">
    <source>
        <dbReference type="RuleBase" id="RU003355"/>
    </source>
</evidence>
<dbReference type="Gene3D" id="3.50.30.30">
    <property type="match status" value="1"/>
</dbReference>
<dbReference type="CDD" id="cd07475">
    <property type="entry name" value="Peptidases_S8_C5a_Peptidase"/>
    <property type="match status" value="1"/>
</dbReference>
<dbReference type="PANTHER" id="PTHR43399">
    <property type="entry name" value="SUBTILISIN-RELATED"/>
    <property type="match status" value="1"/>
</dbReference>
<feature type="chain" id="PRO_5043605658" evidence="12">
    <location>
        <begin position="26"/>
        <end position="1487"/>
    </location>
</feature>
<evidence type="ECO:0000256" key="9">
    <source>
        <dbReference type="PROSITE-ProRule" id="PRU01240"/>
    </source>
</evidence>
<dbReference type="PROSITE" id="PS00137">
    <property type="entry name" value="SUBTILASE_HIS"/>
    <property type="match status" value="1"/>
</dbReference>
<dbReference type="Gene3D" id="2.60.40.10">
    <property type="entry name" value="Immunoglobulins"/>
    <property type="match status" value="1"/>
</dbReference>
<feature type="signal peptide" evidence="12">
    <location>
        <begin position="1"/>
        <end position="25"/>
    </location>
</feature>
<comment type="similarity">
    <text evidence="1 9 10">Belongs to the peptidase S8 family.</text>
</comment>
<dbReference type="Proteomes" id="UP001321804">
    <property type="component" value="Chromosome"/>
</dbReference>
<dbReference type="GO" id="GO:0004252">
    <property type="term" value="F:serine-type endopeptidase activity"/>
    <property type="evidence" value="ECO:0007669"/>
    <property type="project" value="UniProtKB-UniRule"/>
</dbReference>
<feature type="domain" description="PA" evidence="14">
    <location>
        <begin position="478"/>
        <end position="547"/>
    </location>
</feature>
<sequence length="1487" mass="159859">MKKGSRKITSLLSSLLLLITPLIQLEETFASTQSVEYKTDNRESIEDNLRSASNAAKSQATKKYYQAVKDQLSARGVDTSKLNFDQMQNKTVKIIVELAANPAVKQNITPTGSKKSIQRIDQASNKVIDNQASIQKQVESITGNKVRRTYGYLINGFSISAKPAQIAQIKKVAGVKNVTVAKVYHPADSSANELANVQKVWSANHLKGEGMVVAVLDTGIDPNHKDLRLTDPSKEKITPAQGNSFAQTLGYGKSCNDKVPFAYNYADGTSETILDTGTTMHGMHVAGIVAANGSGDDPKTSVQGVAPEAQLLDMKVFSNTSEGATDDDIISAIEDSVKIGADVINMSLGSTSGDVNPKDPEQMALSNAAKQGVIPVISAGNSGLSNSAKGDNVPFYQTEDTSTVGAPGVTPEAITVASSENSSRVTNVTSITDPAGKKLLDKDIAGQLSNKTSFETASGHAFYLAKNGKDGLPGIGKPADFDESVKGKIAVVARGQLAFTEKQDNAKKAGAVGIVIVDNNPNNANQGFSWHEDFPSLGVTTEDGKELIKAIQAAPDTIYTITVSEQQVPNSDSGRMSSFTSFGPTSDLSFKPDITAPGGQIWSLANDNKYQNMSGTSMASPFIAGSTAILVESLKKEGINLSKDQLTKFAKISLMNTAKPMMDLDNKNNVISPREQGSGLIQLDKAVDNRVTATTPSGEGSFALKEIGQNAEMVVTLTNRSNEDVKYTFNNHGGPWTGNDEVNKNTSEVPISGGSLTTDENSVTVPANGKKDVTVHLSLPMSFAQQKFVEGYIGFDSDKAPNLVIPYLGFHGKWGQGKVIDAPSWEKGSVFGGGYFKDGDDNILGTDLAGDDRENQKEAPDFSSDPDKLLSYIKPDTVAISPNNDGHQDYAYPTFYLYRNAHNSQAQIINSTGSVIKTVYKDTSVKKSFYDAEHSSFTTATDGPNLIWDGTHWNAAKGKDVPVVDGVYKYRFSAIPNAADAKAQTQDLTIRVDTVKPKLTNIKLIKRSDGMYLSANLSDNNSGIQNMGILNVTINGVSHNYNLYNDKGDPVSIHPYVTKLVNAQSSSLTPGKNQIEVGVLDNAANYGYTKSLTTVPGKAAKGLALYNLQDKKRISTVTPYVNTSNSTFRVNGSYIRNVYVNGRLGKLDRKGIFSVNVPIPANGVFKFSTDAKGKKLIRTVRTVIAMKLGTISVNDANRTVNTDKKDYELSGSVGPTVKKVTIKGSKTKVLNVEDFAKDRTFKASFDLKYGSNKFTVTATDVDGNISKPVSVTVNTTYDDDPKNQVFFDDGDLDIAATKVITTKTKGFDSRTGMFTISGKLKKPVGTFKIAGDNVSYDPQTLKFSKTVQLPTNGYKSIWIYVADEQGKALVDGSVHFAVDTNLPTLTFKDSAGWQQDNKGDYHFSTLKKPFVLTGSASDNFSGFGVLVNNNVLEVTPQNGVFSVQTGFSVDFSTTLNLIKGLNKFNVSVVDATGNIVSHNLYITYRGI</sequence>
<dbReference type="Pfam" id="PF06280">
    <property type="entry name" value="fn3_5"/>
    <property type="match status" value="1"/>
</dbReference>
<organism evidence="17 18">
    <name type="scientific">Xylocopilactobacillus apis</name>
    <dbReference type="NCBI Taxonomy" id="2932183"/>
    <lineage>
        <taxon>Bacteria</taxon>
        <taxon>Bacillati</taxon>
        <taxon>Bacillota</taxon>
        <taxon>Bacilli</taxon>
        <taxon>Lactobacillales</taxon>
        <taxon>Lactobacillaceae</taxon>
        <taxon>Xylocopilactobacillus</taxon>
    </lineage>
</organism>
<feature type="region of interest" description="Disordered" evidence="11">
    <location>
        <begin position="846"/>
        <end position="865"/>
    </location>
</feature>
<evidence type="ECO:0000259" key="14">
    <source>
        <dbReference type="Pfam" id="PF02225"/>
    </source>
</evidence>
<dbReference type="PANTHER" id="PTHR43399:SF4">
    <property type="entry name" value="CELL WALL-ASSOCIATED PROTEASE"/>
    <property type="match status" value="1"/>
</dbReference>
<protein>
    <submittedName>
        <fullName evidence="17">Peptidase S8</fullName>
    </submittedName>
</protein>
<dbReference type="InterPro" id="IPR046450">
    <property type="entry name" value="PA_dom_sf"/>
</dbReference>
<keyword evidence="3 9" id="KW-0645">Protease</keyword>
<dbReference type="PROSITE" id="PS00138">
    <property type="entry name" value="SUBTILASE_SER"/>
    <property type="match status" value="1"/>
</dbReference>
<dbReference type="InterPro" id="IPR010435">
    <property type="entry name" value="C5a/SBT2-like_Fn3"/>
</dbReference>
<feature type="active site" description="Charge relay system" evidence="8 9">
    <location>
        <position position="217"/>
    </location>
</feature>
<accession>A0AAU9DG52</accession>
<evidence type="ECO:0000256" key="7">
    <source>
        <dbReference type="ARBA" id="ARBA00022825"/>
    </source>
</evidence>
<dbReference type="Gene3D" id="2.60.40.1710">
    <property type="entry name" value="Subtilisin-like superfamily"/>
    <property type="match status" value="1"/>
</dbReference>
<evidence type="ECO:0000259" key="16">
    <source>
        <dbReference type="Pfam" id="PF06280"/>
    </source>
</evidence>
<dbReference type="KEGG" id="xak:KIMC2_02540"/>
<dbReference type="PRINTS" id="PR00723">
    <property type="entry name" value="SUBTILISIN"/>
</dbReference>
<dbReference type="InterPro" id="IPR003137">
    <property type="entry name" value="PA_domain"/>
</dbReference>
<dbReference type="GO" id="GO:0006508">
    <property type="term" value="P:proteolysis"/>
    <property type="evidence" value="ECO:0007669"/>
    <property type="project" value="UniProtKB-KW"/>
</dbReference>
<evidence type="ECO:0000259" key="13">
    <source>
        <dbReference type="Pfam" id="PF00082"/>
    </source>
</evidence>
<feature type="compositionally biased region" description="Basic and acidic residues" evidence="11">
    <location>
        <begin position="850"/>
        <end position="865"/>
    </location>
</feature>
<keyword evidence="4 12" id="KW-0732">Signal</keyword>
<evidence type="ECO:0000256" key="8">
    <source>
        <dbReference type="PIRSR" id="PIRSR615500-1"/>
    </source>
</evidence>
<dbReference type="InterPro" id="IPR051048">
    <property type="entry name" value="Peptidase_S8/S53_subtilisin"/>
</dbReference>
<dbReference type="InterPro" id="IPR023827">
    <property type="entry name" value="Peptidase_S8_Asp-AS"/>
</dbReference>
<evidence type="ECO:0000256" key="3">
    <source>
        <dbReference type="ARBA" id="ARBA00022670"/>
    </source>
</evidence>
<keyword evidence="2" id="KW-0964">Secreted</keyword>
<dbReference type="RefSeq" id="WP_317697200.1">
    <property type="nucleotide sequence ID" value="NZ_AP026801.1"/>
</dbReference>
<dbReference type="Pfam" id="PF02225">
    <property type="entry name" value="PA"/>
    <property type="match status" value="1"/>
</dbReference>
<feature type="active site" description="Charge relay system" evidence="8 9">
    <location>
        <position position="281"/>
    </location>
</feature>
<dbReference type="Pfam" id="PF05922">
    <property type="entry name" value="Inhibitor_I9"/>
    <property type="match status" value="1"/>
</dbReference>
<proteinExistence type="inferred from homology"/>
<dbReference type="InterPro" id="IPR022398">
    <property type="entry name" value="Peptidase_S8_His-AS"/>
</dbReference>
<dbReference type="InterPro" id="IPR036852">
    <property type="entry name" value="Peptidase_S8/S53_dom_sf"/>
</dbReference>
<dbReference type="Gene3D" id="3.40.50.200">
    <property type="entry name" value="Peptidase S8/S53 domain"/>
    <property type="match status" value="1"/>
</dbReference>
<evidence type="ECO:0000313" key="17">
    <source>
        <dbReference type="EMBL" id="BDR55692.1"/>
    </source>
</evidence>
<evidence type="ECO:0000256" key="12">
    <source>
        <dbReference type="SAM" id="SignalP"/>
    </source>
</evidence>
<feature type="domain" description="Peptidase S8/S53" evidence="13">
    <location>
        <begin position="208"/>
        <end position="679"/>
    </location>
</feature>
<dbReference type="Pfam" id="PF00082">
    <property type="entry name" value="Peptidase_S8"/>
    <property type="match status" value="1"/>
</dbReference>
<dbReference type="InterPro" id="IPR034216">
    <property type="entry name" value="C5a_Peptidase"/>
</dbReference>
<evidence type="ECO:0000256" key="6">
    <source>
        <dbReference type="ARBA" id="ARBA00022801"/>
    </source>
</evidence>
<name>A0AAU9DG52_9LACO</name>
<dbReference type="InterPro" id="IPR023828">
    <property type="entry name" value="Peptidase_S8_Ser-AS"/>
</dbReference>
<gene>
    <name evidence="17" type="ORF">KIMC2_02540</name>
</gene>
<evidence type="ECO:0000256" key="4">
    <source>
        <dbReference type="ARBA" id="ARBA00022729"/>
    </source>
</evidence>
<dbReference type="InterPro" id="IPR013783">
    <property type="entry name" value="Ig-like_fold"/>
</dbReference>
<keyword evidence="7 9" id="KW-0720">Serine protease</keyword>
<dbReference type="InterPro" id="IPR015500">
    <property type="entry name" value="Peptidase_S8_subtilisin-rel"/>
</dbReference>
<feature type="active site" description="Charge relay system" evidence="8 9">
    <location>
        <position position="617"/>
    </location>
</feature>
<dbReference type="PROSITE" id="PS51892">
    <property type="entry name" value="SUBTILASE"/>
    <property type="match status" value="1"/>
</dbReference>
<dbReference type="PROSITE" id="PS00136">
    <property type="entry name" value="SUBTILASE_ASP"/>
    <property type="match status" value="1"/>
</dbReference>
<dbReference type="GO" id="GO:0016020">
    <property type="term" value="C:membrane"/>
    <property type="evidence" value="ECO:0007669"/>
    <property type="project" value="InterPro"/>
</dbReference>
<reference evidence="17 18" key="1">
    <citation type="journal article" date="2023" name="Microbiol. Spectr.">
        <title>Symbiosis of Carpenter Bees with Uncharacterized Lactic Acid Bacteria Showing NAD Auxotrophy.</title>
        <authorList>
            <person name="Kawasaki S."/>
            <person name="Ozawa K."/>
            <person name="Mori T."/>
            <person name="Yamamoto A."/>
            <person name="Ito M."/>
            <person name="Ohkuma M."/>
            <person name="Sakamoto M."/>
            <person name="Matsutani M."/>
        </authorList>
    </citation>
    <scope>NUCLEOTIDE SEQUENCE [LARGE SCALE GENOMIC DNA]</scope>
    <source>
        <strain evidence="17 18">KimC2</strain>
    </source>
</reference>
<dbReference type="SUPFAM" id="SSF52025">
    <property type="entry name" value="PA domain"/>
    <property type="match status" value="1"/>
</dbReference>
<feature type="domain" description="C5a peptidase/Subtilisin-like protease SBT2-like Fn3-like" evidence="16">
    <location>
        <begin position="703"/>
        <end position="808"/>
    </location>
</feature>
<keyword evidence="18" id="KW-1185">Reference proteome</keyword>
<keyword evidence="5" id="KW-0677">Repeat</keyword>
<evidence type="ECO:0000256" key="1">
    <source>
        <dbReference type="ARBA" id="ARBA00011073"/>
    </source>
</evidence>
<feature type="domain" description="Inhibitor I9" evidence="15">
    <location>
        <begin position="123"/>
        <end position="180"/>
    </location>
</feature>